<evidence type="ECO:0000256" key="2">
    <source>
        <dbReference type="ARBA" id="ARBA00022692"/>
    </source>
</evidence>
<dbReference type="OrthoDB" id="10017208at2759"/>
<comment type="similarity">
    <text evidence="5">Belongs to the SAT4 family.</text>
</comment>
<proteinExistence type="inferred from homology"/>
<reference evidence="9" key="1">
    <citation type="journal article" date="2015" name="Genome Announc.">
        <title>Genome sequence of the AIDS-associated pathogen Penicillium marneffei (ATCC18224) and its near taxonomic relative Talaromyces stipitatus (ATCC10500).</title>
        <authorList>
            <person name="Nierman W.C."/>
            <person name="Fedorova-Abrams N.D."/>
            <person name="Andrianopoulos A."/>
        </authorList>
    </citation>
    <scope>NUCLEOTIDE SEQUENCE [LARGE SCALE GENOMIC DNA]</scope>
    <source>
        <strain evidence="9">ATCC 10500 / CBS 375.48 / QM 6759 / NRRL 1006</strain>
    </source>
</reference>
<dbReference type="GO" id="GO:0016020">
    <property type="term" value="C:membrane"/>
    <property type="evidence" value="ECO:0007669"/>
    <property type="project" value="UniProtKB-SubCell"/>
</dbReference>
<dbReference type="PANTHER" id="PTHR33048">
    <property type="entry name" value="PTH11-LIKE INTEGRAL MEMBRANE PROTEIN (AFU_ORTHOLOGUE AFUA_5G11245)"/>
    <property type="match status" value="1"/>
</dbReference>
<dbReference type="PANTHER" id="PTHR33048:SF163">
    <property type="entry name" value="INTEGRAL MEMBRANE PROTEIN (AFU_ORTHOLOGUE AFUA_8G05510)"/>
    <property type="match status" value="1"/>
</dbReference>
<dbReference type="EMBL" id="EQ962656">
    <property type="protein sequence ID" value="EED16368.1"/>
    <property type="molecule type" value="Genomic_DNA"/>
</dbReference>
<comment type="subcellular location">
    <subcellularLocation>
        <location evidence="1">Membrane</location>
        <topology evidence="1">Multi-pass membrane protein</topology>
    </subcellularLocation>
</comment>
<sequence>MAPSARGWEEIKIGIALSVLATIAVFLRFVARFVKKVKLGTDDWLALASLILISAMLIELIICTLTSYPSTSSFSLSDAIYRIGAAIGNSGKHLTDLDTDEVMMFYKTTDASLNSFGSHIFLVNEFTYAVASPLVKLTIIFFYRRLFISSGFRTIINMLFILCIIWAAVAILGFALQCRPLARQWDMTVSGTCDDQIAFIESIQGINIFLDASIFAVPWPMIWKLHRPWQDKVGLSGIFLLGGL</sequence>
<accession>B8MGY7</accession>
<evidence type="ECO:0000313" key="8">
    <source>
        <dbReference type="EMBL" id="EED16368.1"/>
    </source>
</evidence>
<evidence type="ECO:0000313" key="9">
    <source>
        <dbReference type="Proteomes" id="UP000001745"/>
    </source>
</evidence>
<feature type="transmembrane region" description="Helical" evidence="6">
    <location>
        <begin position="126"/>
        <end position="143"/>
    </location>
</feature>
<feature type="domain" description="Rhodopsin" evidence="7">
    <location>
        <begin position="27"/>
        <end position="243"/>
    </location>
</feature>
<dbReference type="AlphaFoldDB" id="B8MGY7"/>
<evidence type="ECO:0000256" key="1">
    <source>
        <dbReference type="ARBA" id="ARBA00004141"/>
    </source>
</evidence>
<organism evidence="8 9">
    <name type="scientific">Talaromyces stipitatus (strain ATCC 10500 / CBS 375.48 / QM 6759 / NRRL 1006)</name>
    <name type="common">Penicillium stipitatum</name>
    <dbReference type="NCBI Taxonomy" id="441959"/>
    <lineage>
        <taxon>Eukaryota</taxon>
        <taxon>Fungi</taxon>
        <taxon>Dikarya</taxon>
        <taxon>Ascomycota</taxon>
        <taxon>Pezizomycotina</taxon>
        <taxon>Eurotiomycetes</taxon>
        <taxon>Eurotiomycetidae</taxon>
        <taxon>Eurotiales</taxon>
        <taxon>Trichocomaceae</taxon>
        <taxon>Talaromyces</taxon>
        <taxon>Talaromyces sect. Talaromyces</taxon>
    </lineage>
</organism>
<protein>
    <submittedName>
        <fullName evidence="8">Integral membrane protein</fullName>
    </submittedName>
</protein>
<dbReference type="STRING" id="441959.B8MGY7"/>
<dbReference type="RefSeq" id="XP_002483602.1">
    <property type="nucleotide sequence ID" value="XM_002483557.1"/>
</dbReference>
<evidence type="ECO:0000256" key="4">
    <source>
        <dbReference type="ARBA" id="ARBA00023136"/>
    </source>
</evidence>
<dbReference type="GeneID" id="8107843"/>
<evidence type="ECO:0000256" key="5">
    <source>
        <dbReference type="ARBA" id="ARBA00038359"/>
    </source>
</evidence>
<dbReference type="HOGENOM" id="CLU_028200_25_1_1"/>
<dbReference type="InParanoid" id="B8MGY7"/>
<feature type="transmembrane region" description="Helical" evidence="6">
    <location>
        <begin position="13"/>
        <end position="31"/>
    </location>
</feature>
<name>B8MGY7_TALSN</name>
<evidence type="ECO:0000259" key="7">
    <source>
        <dbReference type="Pfam" id="PF20684"/>
    </source>
</evidence>
<gene>
    <name evidence="8" type="ORF">TSTA_014600</name>
</gene>
<dbReference type="InterPro" id="IPR049326">
    <property type="entry name" value="Rhodopsin_dom_fungi"/>
</dbReference>
<dbReference type="Proteomes" id="UP000001745">
    <property type="component" value="Unassembled WGS sequence"/>
</dbReference>
<evidence type="ECO:0000256" key="6">
    <source>
        <dbReference type="SAM" id="Phobius"/>
    </source>
</evidence>
<feature type="transmembrane region" description="Helical" evidence="6">
    <location>
        <begin position="43"/>
        <end position="68"/>
    </location>
</feature>
<evidence type="ECO:0000256" key="3">
    <source>
        <dbReference type="ARBA" id="ARBA00022989"/>
    </source>
</evidence>
<feature type="transmembrane region" description="Helical" evidence="6">
    <location>
        <begin position="155"/>
        <end position="176"/>
    </location>
</feature>
<dbReference type="InterPro" id="IPR052337">
    <property type="entry name" value="SAT4-like"/>
</dbReference>
<keyword evidence="4 6" id="KW-0472">Membrane</keyword>
<keyword evidence="9" id="KW-1185">Reference proteome</keyword>
<dbReference type="OMA" id="FICFYRR"/>
<dbReference type="VEuPathDB" id="FungiDB:TSTA_014600"/>
<keyword evidence="2 6" id="KW-0812">Transmembrane</keyword>
<dbReference type="eggNOG" id="ENOG502SMQG">
    <property type="taxonomic scope" value="Eukaryota"/>
</dbReference>
<keyword evidence="3 6" id="KW-1133">Transmembrane helix</keyword>
<dbReference type="PhylomeDB" id="B8MGY7"/>
<dbReference type="Pfam" id="PF20684">
    <property type="entry name" value="Fung_rhodopsin"/>
    <property type="match status" value="1"/>
</dbReference>